<dbReference type="InterPro" id="IPR017441">
    <property type="entry name" value="Protein_kinase_ATP_BS"/>
</dbReference>
<keyword evidence="6 9" id="KW-0067">ATP-binding</keyword>
<evidence type="ECO:0000256" key="4">
    <source>
        <dbReference type="ARBA" id="ARBA00022741"/>
    </source>
</evidence>
<comment type="catalytic activity">
    <reaction evidence="8">
        <text>L-seryl-[protein] + ATP = O-phospho-L-seryl-[protein] + ADP + H(+)</text>
        <dbReference type="Rhea" id="RHEA:17989"/>
        <dbReference type="Rhea" id="RHEA-COMP:9863"/>
        <dbReference type="Rhea" id="RHEA-COMP:11604"/>
        <dbReference type="ChEBI" id="CHEBI:15378"/>
        <dbReference type="ChEBI" id="CHEBI:29999"/>
        <dbReference type="ChEBI" id="CHEBI:30616"/>
        <dbReference type="ChEBI" id="CHEBI:83421"/>
        <dbReference type="ChEBI" id="CHEBI:456216"/>
        <dbReference type="EC" id="2.7.11.1"/>
    </reaction>
</comment>
<evidence type="ECO:0000256" key="1">
    <source>
        <dbReference type="ARBA" id="ARBA00012513"/>
    </source>
</evidence>
<name>A0A6A6GC75_9PEZI</name>
<dbReference type="GO" id="GO:0000245">
    <property type="term" value="P:spliceosomal complex assembly"/>
    <property type="evidence" value="ECO:0007669"/>
    <property type="project" value="TreeGrafter"/>
</dbReference>
<organism evidence="11 12">
    <name type="scientific">Elsinoe ampelina</name>
    <dbReference type="NCBI Taxonomy" id="302913"/>
    <lineage>
        <taxon>Eukaryota</taxon>
        <taxon>Fungi</taxon>
        <taxon>Dikarya</taxon>
        <taxon>Ascomycota</taxon>
        <taxon>Pezizomycotina</taxon>
        <taxon>Dothideomycetes</taxon>
        <taxon>Dothideomycetidae</taxon>
        <taxon>Myriangiales</taxon>
        <taxon>Elsinoaceae</taxon>
        <taxon>Elsinoe</taxon>
    </lineage>
</organism>
<feature type="binding site" evidence="9">
    <location>
        <position position="90"/>
    </location>
    <ligand>
        <name>ATP</name>
        <dbReference type="ChEBI" id="CHEBI:30616"/>
    </ligand>
</feature>
<accession>A0A6A6GC75</accession>
<evidence type="ECO:0000256" key="5">
    <source>
        <dbReference type="ARBA" id="ARBA00022777"/>
    </source>
</evidence>
<feature type="domain" description="Protein kinase" evidence="10">
    <location>
        <begin position="61"/>
        <end position="412"/>
    </location>
</feature>
<dbReference type="GO" id="GO:0005737">
    <property type="term" value="C:cytoplasm"/>
    <property type="evidence" value="ECO:0007669"/>
    <property type="project" value="TreeGrafter"/>
</dbReference>
<dbReference type="InterPro" id="IPR011009">
    <property type="entry name" value="Kinase-like_dom_sf"/>
</dbReference>
<keyword evidence="5 11" id="KW-0418">Kinase</keyword>
<evidence type="ECO:0000256" key="3">
    <source>
        <dbReference type="ARBA" id="ARBA00022679"/>
    </source>
</evidence>
<keyword evidence="4 9" id="KW-0547">Nucleotide-binding</keyword>
<keyword evidence="2" id="KW-0723">Serine/threonine-protein kinase</keyword>
<evidence type="ECO:0000256" key="2">
    <source>
        <dbReference type="ARBA" id="ARBA00022527"/>
    </source>
</evidence>
<dbReference type="SMART" id="SM00220">
    <property type="entry name" value="S_TKc"/>
    <property type="match status" value="1"/>
</dbReference>
<dbReference type="PROSITE" id="PS50011">
    <property type="entry name" value="PROTEIN_KINASE_DOM"/>
    <property type="match status" value="1"/>
</dbReference>
<dbReference type="Gene3D" id="1.10.510.10">
    <property type="entry name" value="Transferase(Phosphotransferase) domain 1"/>
    <property type="match status" value="1"/>
</dbReference>
<sequence>MASRLRTRLPTTKLKCDGRSGLATSSTPQYHCDLDEEPVQNYKPGGYHPVQIGDKLGGGRYKVLHKLGWGGFSTVWAANDQESGNNVALKIVQAAASGDTRGLRTLKFLKDSSSQQPGYNRLVKLHSVFQQEGPNGKHNCLVLDLTGPSVQDYINRHVDGFRLPGKAAKTIAKQALEALSCLHASGICHGDLHNQNLALGIPSLARLDEKDFYQALGHPKRAQVTRSDGGELEPHVPPYLVKPAPFADEQHLHLHHFKLVDFGASFRGAIGSQSLLNPPVIRAPEQFFGEELDFRVDLWSMGCTLFELVCGQTPFESGNSTPESIPKQMIYMIKDDFPDQWQEKRRQIERQAPESPSSTLQQWLNVVYFESEDKADFSRSEIEQVGHIIARLMKFEPGNRASADDILQDPWFAED</sequence>
<protein>
    <recommendedName>
        <fullName evidence="1">non-specific serine/threonine protein kinase</fullName>
        <ecNumber evidence="1">2.7.11.1</ecNumber>
    </recommendedName>
</protein>
<dbReference type="OrthoDB" id="5979581at2759"/>
<dbReference type="SUPFAM" id="SSF56112">
    <property type="entry name" value="Protein kinase-like (PK-like)"/>
    <property type="match status" value="1"/>
</dbReference>
<dbReference type="EMBL" id="ML992506">
    <property type="protein sequence ID" value="KAF2223277.1"/>
    <property type="molecule type" value="Genomic_DNA"/>
</dbReference>
<keyword evidence="12" id="KW-1185">Reference proteome</keyword>
<evidence type="ECO:0000259" key="10">
    <source>
        <dbReference type="PROSITE" id="PS50011"/>
    </source>
</evidence>
<dbReference type="GO" id="GO:0050684">
    <property type="term" value="P:regulation of mRNA processing"/>
    <property type="evidence" value="ECO:0007669"/>
    <property type="project" value="TreeGrafter"/>
</dbReference>
<evidence type="ECO:0000256" key="7">
    <source>
        <dbReference type="ARBA" id="ARBA00047899"/>
    </source>
</evidence>
<evidence type="ECO:0000256" key="9">
    <source>
        <dbReference type="PROSITE-ProRule" id="PRU10141"/>
    </source>
</evidence>
<dbReference type="EC" id="2.7.11.1" evidence="1"/>
<evidence type="ECO:0000313" key="11">
    <source>
        <dbReference type="EMBL" id="KAF2223277.1"/>
    </source>
</evidence>
<dbReference type="AlphaFoldDB" id="A0A6A6GC75"/>
<dbReference type="Pfam" id="PF00069">
    <property type="entry name" value="Pkinase"/>
    <property type="match status" value="2"/>
</dbReference>
<dbReference type="GO" id="GO:0004674">
    <property type="term" value="F:protein serine/threonine kinase activity"/>
    <property type="evidence" value="ECO:0007669"/>
    <property type="project" value="UniProtKB-KW"/>
</dbReference>
<dbReference type="InterPro" id="IPR000719">
    <property type="entry name" value="Prot_kinase_dom"/>
</dbReference>
<dbReference type="PANTHER" id="PTHR47634">
    <property type="entry name" value="PROTEIN KINASE DOMAIN-CONTAINING PROTEIN-RELATED"/>
    <property type="match status" value="1"/>
</dbReference>
<dbReference type="GO" id="GO:0005524">
    <property type="term" value="F:ATP binding"/>
    <property type="evidence" value="ECO:0007669"/>
    <property type="project" value="UniProtKB-UniRule"/>
</dbReference>
<dbReference type="Proteomes" id="UP000799538">
    <property type="component" value="Unassembled WGS sequence"/>
</dbReference>
<reference evidence="12" key="1">
    <citation type="journal article" date="2020" name="Stud. Mycol.">
        <title>101 Dothideomycetes genomes: A test case for predicting lifestyles and emergence of pathogens.</title>
        <authorList>
            <person name="Haridas S."/>
            <person name="Albert R."/>
            <person name="Binder M."/>
            <person name="Bloem J."/>
            <person name="LaButti K."/>
            <person name="Salamov A."/>
            <person name="Andreopoulos B."/>
            <person name="Baker S."/>
            <person name="Barry K."/>
            <person name="Bills G."/>
            <person name="Bluhm B."/>
            <person name="Cannon C."/>
            <person name="Castanera R."/>
            <person name="Culley D."/>
            <person name="Daum C."/>
            <person name="Ezra D."/>
            <person name="Gonzalez J."/>
            <person name="Henrissat B."/>
            <person name="Kuo A."/>
            <person name="Liang C."/>
            <person name="Lipzen A."/>
            <person name="Lutzoni F."/>
            <person name="Magnuson J."/>
            <person name="Mondo S."/>
            <person name="Nolan M."/>
            <person name="Ohm R."/>
            <person name="Pangilinan J."/>
            <person name="Park H.-J."/>
            <person name="Ramirez L."/>
            <person name="Alfaro M."/>
            <person name="Sun H."/>
            <person name="Tritt A."/>
            <person name="Yoshinaga Y."/>
            <person name="Zwiers L.-H."/>
            <person name="Turgeon B."/>
            <person name="Goodwin S."/>
            <person name="Spatafora J."/>
            <person name="Crous P."/>
            <person name="Grigoriev I."/>
        </authorList>
    </citation>
    <scope>NUCLEOTIDE SEQUENCE [LARGE SCALE GENOMIC DNA]</scope>
    <source>
        <strain evidence="12">CECT 20119</strain>
    </source>
</reference>
<evidence type="ECO:0000256" key="8">
    <source>
        <dbReference type="ARBA" id="ARBA00048679"/>
    </source>
</evidence>
<keyword evidence="3" id="KW-0808">Transferase</keyword>
<evidence type="ECO:0000313" key="12">
    <source>
        <dbReference type="Proteomes" id="UP000799538"/>
    </source>
</evidence>
<comment type="catalytic activity">
    <reaction evidence="7">
        <text>L-threonyl-[protein] + ATP = O-phospho-L-threonyl-[protein] + ADP + H(+)</text>
        <dbReference type="Rhea" id="RHEA:46608"/>
        <dbReference type="Rhea" id="RHEA-COMP:11060"/>
        <dbReference type="Rhea" id="RHEA-COMP:11605"/>
        <dbReference type="ChEBI" id="CHEBI:15378"/>
        <dbReference type="ChEBI" id="CHEBI:30013"/>
        <dbReference type="ChEBI" id="CHEBI:30616"/>
        <dbReference type="ChEBI" id="CHEBI:61977"/>
        <dbReference type="ChEBI" id="CHEBI:456216"/>
        <dbReference type="EC" id="2.7.11.1"/>
    </reaction>
</comment>
<evidence type="ECO:0000256" key="6">
    <source>
        <dbReference type="ARBA" id="ARBA00022840"/>
    </source>
</evidence>
<dbReference type="InterPro" id="IPR051334">
    <property type="entry name" value="SRPK"/>
</dbReference>
<dbReference type="PANTHER" id="PTHR47634:SF9">
    <property type="entry name" value="PROTEIN KINASE DOMAIN-CONTAINING PROTEIN-RELATED"/>
    <property type="match status" value="1"/>
</dbReference>
<gene>
    <name evidence="11" type="ORF">BDZ85DRAFT_106934</name>
</gene>
<proteinExistence type="predicted"/>
<dbReference type="PROSITE" id="PS00107">
    <property type="entry name" value="PROTEIN_KINASE_ATP"/>
    <property type="match status" value="1"/>
</dbReference>
<dbReference type="GO" id="GO:0005634">
    <property type="term" value="C:nucleus"/>
    <property type="evidence" value="ECO:0007669"/>
    <property type="project" value="TreeGrafter"/>
</dbReference>
<dbReference type="Gene3D" id="3.30.200.20">
    <property type="entry name" value="Phosphorylase Kinase, domain 1"/>
    <property type="match status" value="1"/>
</dbReference>